<dbReference type="GO" id="GO:0008849">
    <property type="term" value="F:enterochelin esterase activity"/>
    <property type="evidence" value="ECO:0007669"/>
    <property type="project" value="InterPro"/>
</dbReference>
<dbReference type="EC" id="3.1.1.-" evidence="7"/>
<dbReference type="InterPro" id="IPR000801">
    <property type="entry name" value="Esterase-like"/>
</dbReference>
<name>A0A6N1XC19_9BURK</name>
<dbReference type="Gene3D" id="2.60.40.10">
    <property type="entry name" value="Immunoglobulins"/>
    <property type="match status" value="1"/>
</dbReference>
<dbReference type="InterPro" id="IPR029058">
    <property type="entry name" value="AB_hydrolase_fold"/>
</dbReference>
<dbReference type="GO" id="GO:0005737">
    <property type="term" value="C:cytoplasm"/>
    <property type="evidence" value="ECO:0007669"/>
    <property type="project" value="UniProtKB-SubCell"/>
</dbReference>
<dbReference type="EMBL" id="CP054841">
    <property type="protein sequence ID" value="QKV55340.1"/>
    <property type="molecule type" value="Genomic_DNA"/>
</dbReference>
<geneLocation type="plasmid" evidence="7 8">
    <name>unnamed1</name>
</geneLocation>
<reference evidence="7 8" key="1">
    <citation type="submission" date="2020-06" db="EMBL/GenBank/DDBJ databases">
        <title>Acidovorax antarctica sp. nov., isolated from Corinth ice sheet soil, Antarctic Fields Peninsula.</title>
        <authorList>
            <person name="Xu Q."/>
            <person name="Peng F."/>
        </authorList>
    </citation>
    <scope>NUCLEOTIDE SEQUENCE [LARGE SCALE GENOMIC DNA]</scope>
    <source>
        <strain evidence="7 8">16-35-5</strain>
        <plasmid evidence="7 8">unnamed1</plasmid>
    </source>
</reference>
<keyword evidence="7" id="KW-0614">Plasmid</keyword>
<proteinExistence type="inferred from homology"/>
<evidence type="ECO:0000256" key="1">
    <source>
        <dbReference type="ARBA" id="ARBA00004496"/>
    </source>
</evidence>
<dbReference type="Proteomes" id="UP000509579">
    <property type="component" value="Plasmid unnamed1"/>
</dbReference>
<dbReference type="Pfam" id="PF00756">
    <property type="entry name" value="Esterase"/>
    <property type="match status" value="1"/>
</dbReference>
<keyword evidence="2" id="KW-0963">Cytoplasm</keyword>
<dbReference type="GO" id="GO:0006826">
    <property type="term" value="P:iron ion transport"/>
    <property type="evidence" value="ECO:0007669"/>
    <property type="project" value="InterPro"/>
</dbReference>
<evidence type="ECO:0000313" key="8">
    <source>
        <dbReference type="Proteomes" id="UP000509579"/>
    </source>
</evidence>
<evidence type="ECO:0000256" key="2">
    <source>
        <dbReference type="ARBA" id="ARBA00022490"/>
    </source>
</evidence>
<evidence type="ECO:0000256" key="3">
    <source>
        <dbReference type="ARBA" id="ARBA00022801"/>
    </source>
</evidence>
<dbReference type="AlphaFoldDB" id="A0A6N1XC19"/>
<dbReference type="SUPFAM" id="SSF81296">
    <property type="entry name" value="E set domains"/>
    <property type="match status" value="1"/>
</dbReference>
<dbReference type="PANTHER" id="PTHR48098">
    <property type="entry name" value="ENTEROCHELIN ESTERASE-RELATED"/>
    <property type="match status" value="1"/>
</dbReference>
<dbReference type="Gene3D" id="3.40.50.1820">
    <property type="entry name" value="alpha/beta hydrolase"/>
    <property type="match status" value="1"/>
</dbReference>
<feature type="signal peptide" evidence="5">
    <location>
        <begin position="1"/>
        <end position="25"/>
    </location>
</feature>
<dbReference type="PANTHER" id="PTHR48098:SF3">
    <property type="entry name" value="IRON(III) ENTEROBACTIN ESTERASE"/>
    <property type="match status" value="1"/>
</dbReference>
<comment type="subcellular location">
    <subcellularLocation>
        <location evidence="1">Cytoplasm</location>
    </subcellularLocation>
</comment>
<keyword evidence="3 7" id="KW-0378">Hydrolase</keyword>
<sequence length="560" mass="60362">MTNISWSAHGAAAAVLALTCQWVGAAEAAAAAPAWPAVQGEVQMQPRALALELPARHVVQIQFEGAGVNLDLRDAQGRHLRRLAENGRGVQTATWYSQGAQQEQLWVTPAAPSATSQSYALKLLGGWPSDGPQPLPAAPAQMGPRLQALQQALARGEGEAASAAFWREAQQRGTPWVEPWSDGKLLVTFVWRDQGNTNVRLFGNPSGNHDPLQRLAGSDVWWTSAVLDPRTRLSYAFAPDVPQLPAAQAAQQRRMILATMQRDPLNRQPFPASSWSGAQDRFQGRSSLVLSKAPPQPWVKARAGVAQGTLTRHSIDSAILGNHRDVWTYVPAGADPQALLVLFDAQSYVHDVPTPRILDNLVADGLLPPMAALIVGNASPEARGTELPPNPQFARFMAEELMPWAKRQGLAQTARRTVVAGSSYGGLVSSYLGLTHPELFGNVLSLSGSYWWAPAEGKPGWMQRAWQGLPAPVPAVRFYLDAGWFESGRGGREGILETNRELADILRARGLAVTQRENASGHDYLHWQGALGCGLVALLAPARYDMRDPALQGCVGAGTP</sequence>
<evidence type="ECO:0000259" key="6">
    <source>
        <dbReference type="Pfam" id="PF11806"/>
    </source>
</evidence>
<organism evidence="7 8">
    <name type="scientific">Comamonas antarctica</name>
    <dbReference type="NCBI Taxonomy" id="2743470"/>
    <lineage>
        <taxon>Bacteria</taxon>
        <taxon>Pseudomonadati</taxon>
        <taxon>Pseudomonadota</taxon>
        <taxon>Betaproteobacteria</taxon>
        <taxon>Burkholderiales</taxon>
        <taxon>Comamonadaceae</taxon>
        <taxon>Comamonas</taxon>
    </lineage>
</organism>
<dbReference type="Pfam" id="PF11806">
    <property type="entry name" value="Enterochelin_N"/>
    <property type="match status" value="1"/>
</dbReference>
<evidence type="ECO:0000256" key="4">
    <source>
        <dbReference type="ARBA" id="ARBA00024201"/>
    </source>
</evidence>
<dbReference type="RefSeq" id="WP_175506129.1">
    <property type="nucleotide sequence ID" value="NZ_CP054841.1"/>
</dbReference>
<dbReference type="InterPro" id="IPR013783">
    <property type="entry name" value="Ig-like_fold"/>
</dbReference>
<gene>
    <name evidence="7" type="primary">fes</name>
    <name evidence="7" type="ORF">HUK68_20645</name>
</gene>
<protein>
    <submittedName>
        <fullName evidence="7">Enterochelin esterase</fullName>
        <ecNumber evidence="7">3.1.1.-</ecNumber>
    </submittedName>
</protein>
<keyword evidence="8" id="KW-1185">Reference proteome</keyword>
<comment type="similarity">
    <text evidence="4">Belongs to the Fes family.</text>
</comment>
<dbReference type="InterPro" id="IPR021764">
    <property type="entry name" value="Enterochelin_esterase_N"/>
</dbReference>
<dbReference type="InterPro" id="IPR050583">
    <property type="entry name" value="Mycobacterial_A85_antigen"/>
</dbReference>
<dbReference type="NCBIfam" id="NF007758">
    <property type="entry name" value="PRK10439.1"/>
    <property type="match status" value="1"/>
</dbReference>
<feature type="chain" id="PRO_5026919534" evidence="5">
    <location>
        <begin position="26"/>
        <end position="560"/>
    </location>
</feature>
<feature type="domain" description="Enterochelin esterase N-terminal" evidence="6">
    <location>
        <begin position="187"/>
        <end position="298"/>
    </location>
</feature>
<evidence type="ECO:0000313" key="7">
    <source>
        <dbReference type="EMBL" id="QKV55340.1"/>
    </source>
</evidence>
<dbReference type="KEGG" id="aant:HUK68_20645"/>
<dbReference type="InterPro" id="IPR014756">
    <property type="entry name" value="Ig_E-set"/>
</dbReference>
<dbReference type="SUPFAM" id="SSF53474">
    <property type="entry name" value="alpha/beta-Hydrolases"/>
    <property type="match status" value="1"/>
</dbReference>
<keyword evidence="5" id="KW-0732">Signal</keyword>
<dbReference type="GO" id="GO:0005506">
    <property type="term" value="F:iron ion binding"/>
    <property type="evidence" value="ECO:0007669"/>
    <property type="project" value="InterPro"/>
</dbReference>
<evidence type="ECO:0000256" key="5">
    <source>
        <dbReference type="SAM" id="SignalP"/>
    </source>
</evidence>
<accession>A0A6N1XC19</accession>